<dbReference type="AlphaFoldDB" id="A0A1G2CGR9"/>
<dbReference type="InterPro" id="IPR002477">
    <property type="entry name" value="Peptidoglycan-bd-like"/>
</dbReference>
<comment type="caution">
    <text evidence="4">The sequence shown here is derived from an EMBL/GenBank/DDBJ whole genome shotgun (WGS) entry which is preliminary data.</text>
</comment>
<evidence type="ECO:0000256" key="1">
    <source>
        <dbReference type="SAM" id="SignalP"/>
    </source>
</evidence>
<dbReference type="Gene3D" id="3.40.630.40">
    <property type="entry name" value="Zn-dependent exopeptidases"/>
    <property type="match status" value="1"/>
</dbReference>
<sequence>MKFLALFLFISLSFVFFNFVDQAPILTSIHNALNLKNYLGGIFFIASTSEKYLKDKYAGVGNGGAPIKILIVPGHESSSVGAQFKNVKEAALTAELGEYLFGFFGGNKKFEAVLSRDKDGYSPEFSSYFEKERSSIESFMKTYRLYMKTAVDAGLVNSNQIVAHNEASPNGAIKLYGINKWANENDVDIVIHIHFNDHPGHPVNQPGKYSGFAIYIPEKQYSNSLASAAIAQKIFARLNAYAAPSDMPLESSGIVEEQELIAVGSNNALNPAGMLIEYDYIYEPQFLYPKTREATLKELAFQTYSGIKDFFENISAGTTKFTETTLLPHQWNSDMEEGLVGSADVLSLQAALAREGDYPPPGFTKNNCPITGNFKKCTVAAVKKFQQKYGIEPTGYVGEKTRKLLNDGNL</sequence>
<proteinExistence type="predicted"/>
<feature type="domain" description="Peptidoglycan binding-like" evidence="2">
    <location>
        <begin position="343"/>
        <end position="405"/>
    </location>
</feature>
<dbReference type="Proteomes" id="UP000176287">
    <property type="component" value="Unassembled WGS sequence"/>
</dbReference>
<dbReference type="InterPro" id="IPR036365">
    <property type="entry name" value="PGBD-like_sf"/>
</dbReference>
<dbReference type="STRING" id="1798649.A3B13_01040"/>
<dbReference type="Pfam" id="PF01471">
    <property type="entry name" value="PG_binding_1"/>
    <property type="match status" value="1"/>
</dbReference>
<evidence type="ECO:0008006" key="6">
    <source>
        <dbReference type="Google" id="ProtNLM"/>
    </source>
</evidence>
<accession>A0A1G2CGR9</accession>
<name>A0A1G2CGR9_9BACT</name>
<feature type="signal peptide" evidence="1">
    <location>
        <begin position="1"/>
        <end position="23"/>
    </location>
</feature>
<evidence type="ECO:0000313" key="4">
    <source>
        <dbReference type="EMBL" id="OGZ00593.1"/>
    </source>
</evidence>
<dbReference type="SUPFAM" id="SSF47090">
    <property type="entry name" value="PGBD-like"/>
    <property type="match status" value="1"/>
</dbReference>
<feature type="domain" description="MurNAc-LAA" evidence="3">
    <location>
        <begin position="69"/>
        <end position="289"/>
    </location>
</feature>
<dbReference type="Pfam" id="PF01520">
    <property type="entry name" value="Amidase_3"/>
    <property type="match status" value="1"/>
</dbReference>
<dbReference type="Gene3D" id="1.10.101.10">
    <property type="entry name" value="PGBD-like superfamily/PGBD"/>
    <property type="match status" value="1"/>
</dbReference>
<keyword evidence="1" id="KW-0732">Signal</keyword>
<dbReference type="EMBL" id="MHKZ01000017">
    <property type="protein sequence ID" value="OGZ00593.1"/>
    <property type="molecule type" value="Genomic_DNA"/>
</dbReference>
<gene>
    <name evidence="4" type="ORF">A3B13_01040</name>
</gene>
<dbReference type="GO" id="GO:0009253">
    <property type="term" value="P:peptidoglycan catabolic process"/>
    <property type="evidence" value="ECO:0007669"/>
    <property type="project" value="InterPro"/>
</dbReference>
<feature type="chain" id="PRO_5009582311" description="MurNAc-LAA domain-containing protein" evidence="1">
    <location>
        <begin position="24"/>
        <end position="410"/>
    </location>
</feature>
<evidence type="ECO:0000259" key="3">
    <source>
        <dbReference type="Pfam" id="PF01520"/>
    </source>
</evidence>
<dbReference type="InterPro" id="IPR036366">
    <property type="entry name" value="PGBDSf"/>
</dbReference>
<dbReference type="SUPFAM" id="SSF53187">
    <property type="entry name" value="Zn-dependent exopeptidases"/>
    <property type="match status" value="1"/>
</dbReference>
<protein>
    <recommendedName>
        <fullName evidence="6">MurNAc-LAA domain-containing protein</fullName>
    </recommendedName>
</protein>
<reference evidence="4 5" key="1">
    <citation type="journal article" date="2016" name="Nat. Commun.">
        <title>Thousands of microbial genomes shed light on interconnected biogeochemical processes in an aquifer system.</title>
        <authorList>
            <person name="Anantharaman K."/>
            <person name="Brown C.T."/>
            <person name="Hug L.A."/>
            <person name="Sharon I."/>
            <person name="Castelle C.J."/>
            <person name="Probst A.J."/>
            <person name="Thomas B.C."/>
            <person name="Singh A."/>
            <person name="Wilkins M.J."/>
            <person name="Karaoz U."/>
            <person name="Brodie E.L."/>
            <person name="Williams K.H."/>
            <person name="Hubbard S.S."/>
            <person name="Banfield J.F."/>
        </authorList>
    </citation>
    <scope>NUCLEOTIDE SEQUENCE [LARGE SCALE GENOMIC DNA]</scope>
</reference>
<evidence type="ECO:0000313" key="5">
    <source>
        <dbReference type="Proteomes" id="UP000176287"/>
    </source>
</evidence>
<organism evidence="4 5">
    <name type="scientific">Candidatus Liptonbacteria bacterium RIFCSPLOWO2_01_FULL_45_15</name>
    <dbReference type="NCBI Taxonomy" id="1798649"/>
    <lineage>
        <taxon>Bacteria</taxon>
        <taxon>Candidatus Liptoniibacteriota</taxon>
    </lineage>
</organism>
<evidence type="ECO:0000259" key="2">
    <source>
        <dbReference type="Pfam" id="PF01471"/>
    </source>
</evidence>
<dbReference type="GO" id="GO:0008745">
    <property type="term" value="F:N-acetylmuramoyl-L-alanine amidase activity"/>
    <property type="evidence" value="ECO:0007669"/>
    <property type="project" value="InterPro"/>
</dbReference>
<dbReference type="InterPro" id="IPR002508">
    <property type="entry name" value="MurNAc-LAA_cat"/>
</dbReference>